<dbReference type="OrthoDB" id="7264945at2"/>
<comment type="caution">
    <text evidence="1">The sequence shown here is derived from an EMBL/GenBank/DDBJ whole genome shotgun (WGS) entry which is preliminary data.</text>
</comment>
<accession>A0A4V3A9G7</accession>
<dbReference type="EMBL" id="SMSJ01000078">
    <property type="protein sequence ID" value="TDH59145.1"/>
    <property type="molecule type" value="Genomic_DNA"/>
</dbReference>
<reference evidence="1 2" key="1">
    <citation type="journal article" date="2016" name="J. Microbiol.">
        <title>Dankookia rubra gen. nov., sp. nov., an alphaproteobacterium isolated from sediment of a shallow stream.</title>
        <authorList>
            <person name="Kim W.H."/>
            <person name="Kim D.H."/>
            <person name="Kang K."/>
            <person name="Ahn T.Y."/>
        </authorList>
    </citation>
    <scope>NUCLEOTIDE SEQUENCE [LARGE SCALE GENOMIC DNA]</scope>
    <source>
        <strain evidence="1 2">JCM30602</strain>
    </source>
</reference>
<organism evidence="1 2">
    <name type="scientific">Dankookia rubra</name>
    <dbReference type="NCBI Taxonomy" id="1442381"/>
    <lineage>
        <taxon>Bacteria</taxon>
        <taxon>Pseudomonadati</taxon>
        <taxon>Pseudomonadota</taxon>
        <taxon>Alphaproteobacteria</taxon>
        <taxon>Acetobacterales</taxon>
        <taxon>Roseomonadaceae</taxon>
        <taxon>Dankookia</taxon>
    </lineage>
</organism>
<name>A0A4V3A9G7_9PROT</name>
<evidence type="ECO:0000313" key="2">
    <source>
        <dbReference type="Proteomes" id="UP000295096"/>
    </source>
</evidence>
<sequence>MDVDRRLEQLCERVTLVEGEGNPRRGKLCVMSFVALLAGEDHTDHPASASPLIRNFALWINDAMPRDVRQRLKPFAVRILGTNDGCDQARAEVLRHALAGEILPRIEGEWRAVQVSGRHSSPFESLIVRAIRQDFELRAVSLLARIEQGMAPSALGSAVGELLSLCIREAATPDRRARYWNEAMELLDRLCDAGTRPCQQSILGGQVERAEERLGRPLLSGIRKLMPVFNKALASF</sequence>
<keyword evidence="2" id="KW-1185">Reference proteome</keyword>
<dbReference type="AlphaFoldDB" id="A0A4V3A9G7"/>
<proteinExistence type="predicted"/>
<gene>
    <name evidence="1" type="ORF">E2C06_28835</name>
</gene>
<dbReference type="Proteomes" id="UP000295096">
    <property type="component" value="Unassembled WGS sequence"/>
</dbReference>
<protein>
    <submittedName>
        <fullName evidence="1">Uncharacterized protein</fullName>
    </submittedName>
</protein>
<dbReference type="RefSeq" id="WP_133292037.1">
    <property type="nucleotide sequence ID" value="NZ_SMSJ01000078.1"/>
</dbReference>
<evidence type="ECO:0000313" key="1">
    <source>
        <dbReference type="EMBL" id="TDH59145.1"/>
    </source>
</evidence>